<dbReference type="InterPro" id="IPR022385">
    <property type="entry name" value="Rhs_assc_core"/>
</dbReference>
<proteinExistence type="predicted"/>
<feature type="domain" description="DUF6443" evidence="2">
    <location>
        <begin position="38"/>
        <end position="163"/>
    </location>
</feature>
<dbReference type="InterPro" id="IPR050708">
    <property type="entry name" value="T6SS_VgrG/RHS"/>
</dbReference>
<dbReference type="PANTHER" id="PTHR32305:SF15">
    <property type="entry name" value="PROTEIN RHSA-RELATED"/>
    <property type="match status" value="1"/>
</dbReference>
<dbReference type="RefSeq" id="WP_123867262.1">
    <property type="nucleotide sequence ID" value="NZ_CP033926.1"/>
</dbReference>
<feature type="chain" id="PRO_5045904622" evidence="1">
    <location>
        <begin position="20"/>
        <end position="1220"/>
    </location>
</feature>
<accession>A0ABM7BHJ5</accession>
<dbReference type="Pfam" id="PF20041">
    <property type="entry name" value="DUF6443"/>
    <property type="match status" value="1"/>
</dbReference>
<name>A0ABM7BHJ5_9FLAO</name>
<sequence length="1220" mass="136744">MKKIIIPIGALLMMSTVNAQVQLPSGLTGATNENYIYTRTYLEAKTQSDANAKQVETVQYFDGLGRPKQIVNVKASPLGRDVVTQIVYDGFGRQVLDYLPVPQGGTSNGAIVTDPLSNATQPNIYGSEKIYSEKKLENSPLGRIQQQIQVGTDWATKPVKFDYEANTNADYVRKYETSTTWVEGRTQTTVQLLQYFLPNQLYKNTVTDEDGNKTTEFKNGKGQVLLVRKALNATENADTYYVYNEYDQLAYVIPPLASAPTVESSTMENLYYQYRYDGRNRLVEKKLPGKGWEYMVYDKSDRLVLTQDTNLKAQNKWIITKYDRLGRVAYTGLLSSGGERAGRQNEINNLVIAEERSSTGFTRNGMTIYYTDVYFVGEIPTILSVNYYDTYPQGSPAADNQFSQELLTDNPSQSKSTKGLAVASYVKNIEDDNWTKSYTYYDTKGRVIGTHSINHLGGYTKTESKLDFAGVPKQVKTSHKRKTSDIGVTVNERFEYDNANRLTKHWHQVDDRAEQLLTENTYNELSQLKNKVVGNNLQSIDYAYNIRGWMTEINKNDMSIPGLNGKLFSYRIKYNQKDGTTNPDTSLFVGKNVKPMYNGNIAEVDWRSVESLGANPPLEPKRYGYAYDALNRLTAGYYQNPNNPWSKEHTEVVDYDLNGNIIKLYRTSVMNGTTAEVIDELVYNYGPPTSLGNRLLDVKDNRHNKAGYEGGGNIIAYDANGNMTNMLDKQILGINYNYLNLPNSIARGANFNINHLYRADGVKLHKSILETYDGVNGTVSNTTDTDYLDGFQYIHTLTQGGGSPGGGGSPVEEADFAISPMRKAMEIEAYTMDGIINPLEPGIDPPIGGGGGVIVVPAKDEDLVFFPTAEGYYDYKKDQYIYQYKDHLGNVRVSFGRNNVGALEITDANDYYPFGMNHLKTGNAFFGVGSYKNYKYNEKELQETGMYDFGARQYMPDIGRWIVVDPLAEKMRRFSPYTYAGDNPIRYIDPDGRKFINFDENGNYTGTTKDNWWHNLWNGSKGRVVKSDGSTQQKFRFADPKNDVADIQSGKINKLEFVTEKQVRTLVSWSGAFDPKNKASNRSLSERYDYIKKEGIGGGKMDFAYTQVPKMFPNAKPSNPTTNTSNTIFLVEGLAHNQNNFGNFLFGTSGRAMQFTGAELSLGAHYNSVVNSSTNGYSSQLDSSDDQLSISSGVLFSDKYNYGDKQIQVTVGTPTPANTP</sequence>
<dbReference type="Proteomes" id="UP000279541">
    <property type="component" value="Chromosome"/>
</dbReference>
<keyword evidence="1" id="KW-0732">Signal</keyword>
<dbReference type="InterPro" id="IPR045619">
    <property type="entry name" value="DUF6443"/>
</dbReference>
<organism evidence="3 4">
    <name type="scientific">Chryseobacterium joostei</name>
    <dbReference type="NCBI Taxonomy" id="112234"/>
    <lineage>
        <taxon>Bacteria</taxon>
        <taxon>Pseudomonadati</taxon>
        <taxon>Bacteroidota</taxon>
        <taxon>Flavobacteriia</taxon>
        <taxon>Flavobacteriales</taxon>
        <taxon>Weeksellaceae</taxon>
        <taxon>Chryseobacterium group</taxon>
        <taxon>Chryseobacterium</taxon>
    </lineage>
</organism>
<evidence type="ECO:0000313" key="4">
    <source>
        <dbReference type="Proteomes" id="UP000279541"/>
    </source>
</evidence>
<keyword evidence="4" id="KW-1185">Reference proteome</keyword>
<protein>
    <submittedName>
        <fullName evidence="3">RHS repeat-associated core domain-containing protein</fullName>
    </submittedName>
</protein>
<dbReference type="NCBIfam" id="TIGR03696">
    <property type="entry name" value="Rhs_assc_core"/>
    <property type="match status" value="1"/>
</dbReference>
<reference evidence="3 4" key="1">
    <citation type="submission" date="2018-11" db="EMBL/GenBank/DDBJ databases">
        <title>Proposal to divide the Flavobacteriaceae and reorganize its genera based on Amino Acid Identity values calculated from whole genome sequences.</title>
        <authorList>
            <person name="Nicholson A.C."/>
            <person name="Gulvik C.A."/>
            <person name="Whitney A.M."/>
            <person name="Humrighouse B.W."/>
            <person name="Bell M."/>
            <person name="Holmes B."/>
            <person name="Steigerwalt A.G."/>
            <person name="Villarma A."/>
            <person name="Sheth M."/>
            <person name="Batra D."/>
            <person name="Pryor J."/>
            <person name="Bernardet J.-F."/>
            <person name="Hugo C."/>
            <person name="Kampfer P."/>
            <person name="Newman J."/>
            <person name="McQuiston J.R."/>
        </authorList>
    </citation>
    <scope>NUCLEOTIDE SEQUENCE [LARGE SCALE GENOMIC DNA]</scope>
    <source>
        <strain evidence="3 4">DSM 16927</strain>
    </source>
</reference>
<evidence type="ECO:0000259" key="2">
    <source>
        <dbReference type="Pfam" id="PF20041"/>
    </source>
</evidence>
<dbReference type="EMBL" id="CP033926">
    <property type="protein sequence ID" value="AZA98563.1"/>
    <property type="molecule type" value="Genomic_DNA"/>
</dbReference>
<dbReference type="Gene3D" id="2.180.10.10">
    <property type="entry name" value="RHS repeat-associated core"/>
    <property type="match status" value="1"/>
</dbReference>
<feature type="signal peptide" evidence="1">
    <location>
        <begin position="1"/>
        <end position="19"/>
    </location>
</feature>
<evidence type="ECO:0000313" key="3">
    <source>
        <dbReference type="EMBL" id="AZA98563.1"/>
    </source>
</evidence>
<gene>
    <name evidence="3" type="ORF">EG359_02605</name>
</gene>
<dbReference type="PANTHER" id="PTHR32305">
    <property type="match status" value="1"/>
</dbReference>
<evidence type="ECO:0000256" key="1">
    <source>
        <dbReference type="SAM" id="SignalP"/>
    </source>
</evidence>